<evidence type="ECO:0000313" key="6">
    <source>
        <dbReference type="Ensembl" id="ENSCINP00000003489.3"/>
    </source>
</evidence>
<sequence length="387" mass="44674">MEERLAQIAREIAEKKQRRTKSAAGRSSGSKKRPKTTKSRKPVCLLTCIKPNNLESEKAKFMKSGFTYNPQFQYDYPLRSDVWARYNRASSALLPQALSIMKRVLERYGNYEKFEWATGGKPLSKTQLWNTVKRYLEKEGFYGEVVVNISNNLISRAAMTINGGRPTLSIRESAAKKLWVEGLLRHEIGTHHLRFHNNRQQIWHNSKMRRQLGLKPANPTEEGLASIHSVLLRKDPSLWRSAILYYTVHKASQMSFCELFENLGQYMDDPEVRWDYCLRTKRGQSDTSKPGCFCKDQVYLTGILALLERRHTLDFHLLCTMGKVSYEDLEMLQPHYNPARTKIPSFMEDLAEYRAMLDHIVKVNGLEEWFTDGPATADNLNEGDGDK</sequence>
<evidence type="ECO:0000256" key="4">
    <source>
        <dbReference type="ARBA" id="ARBA00023049"/>
    </source>
</evidence>
<evidence type="ECO:0000313" key="7">
    <source>
        <dbReference type="Proteomes" id="UP000008144"/>
    </source>
</evidence>
<reference evidence="7" key="1">
    <citation type="journal article" date="2002" name="Science">
        <title>The draft genome of Ciona intestinalis: insights into chordate and vertebrate origins.</title>
        <authorList>
            <person name="Dehal P."/>
            <person name="Satou Y."/>
            <person name="Campbell R.K."/>
            <person name="Chapman J."/>
            <person name="Degnan B."/>
            <person name="De Tomaso A."/>
            <person name="Davidson B."/>
            <person name="Di Gregorio A."/>
            <person name="Gelpke M."/>
            <person name="Goodstein D.M."/>
            <person name="Harafuji N."/>
            <person name="Hastings K.E."/>
            <person name="Ho I."/>
            <person name="Hotta K."/>
            <person name="Huang W."/>
            <person name="Kawashima T."/>
            <person name="Lemaire P."/>
            <person name="Martinez D."/>
            <person name="Meinertzhagen I.A."/>
            <person name="Necula S."/>
            <person name="Nonaka M."/>
            <person name="Putnam N."/>
            <person name="Rash S."/>
            <person name="Saiga H."/>
            <person name="Satake M."/>
            <person name="Terry A."/>
            <person name="Yamada L."/>
            <person name="Wang H.G."/>
            <person name="Awazu S."/>
            <person name="Azumi K."/>
            <person name="Boore J."/>
            <person name="Branno M."/>
            <person name="Chin-Bow S."/>
            <person name="DeSantis R."/>
            <person name="Doyle S."/>
            <person name="Francino P."/>
            <person name="Keys D.N."/>
            <person name="Haga S."/>
            <person name="Hayashi H."/>
            <person name="Hino K."/>
            <person name="Imai K.S."/>
            <person name="Inaba K."/>
            <person name="Kano S."/>
            <person name="Kobayashi K."/>
            <person name="Kobayashi M."/>
            <person name="Lee B.I."/>
            <person name="Makabe K.W."/>
            <person name="Manohar C."/>
            <person name="Matassi G."/>
            <person name="Medina M."/>
            <person name="Mochizuki Y."/>
            <person name="Mount S."/>
            <person name="Morishita T."/>
            <person name="Miura S."/>
            <person name="Nakayama A."/>
            <person name="Nishizaka S."/>
            <person name="Nomoto H."/>
            <person name="Ohta F."/>
            <person name="Oishi K."/>
            <person name="Rigoutsos I."/>
            <person name="Sano M."/>
            <person name="Sasaki A."/>
            <person name="Sasakura Y."/>
            <person name="Shoguchi E."/>
            <person name="Shin-i T."/>
            <person name="Spagnuolo A."/>
            <person name="Stainier D."/>
            <person name="Suzuki M.M."/>
            <person name="Tassy O."/>
            <person name="Takatori N."/>
            <person name="Tokuoka M."/>
            <person name="Yagi K."/>
            <person name="Yoshizaki F."/>
            <person name="Wada S."/>
            <person name="Zhang C."/>
            <person name="Hyatt P.D."/>
            <person name="Larimer F."/>
            <person name="Detter C."/>
            <person name="Doggett N."/>
            <person name="Glavina T."/>
            <person name="Hawkins T."/>
            <person name="Richardson P."/>
            <person name="Lucas S."/>
            <person name="Kohara Y."/>
            <person name="Levine M."/>
            <person name="Satoh N."/>
            <person name="Rokhsar D.S."/>
        </authorList>
    </citation>
    <scope>NUCLEOTIDE SEQUENCE [LARGE SCALE GENOMIC DNA]</scope>
</reference>
<dbReference type="EMBL" id="EAAA01001651">
    <property type="status" value="NOT_ANNOTATED_CDS"/>
    <property type="molecule type" value="Genomic_DNA"/>
</dbReference>
<dbReference type="PANTHER" id="PTHR31817:SF0">
    <property type="entry name" value="CHROMOSOME UNDETERMINED SCAFFOLD_67, WHOLE GENOME SHOTGUN SEQUENCE"/>
    <property type="match status" value="1"/>
</dbReference>
<dbReference type="GO" id="GO:0008237">
    <property type="term" value="F:metallopeptidase activity"/>
    <property type="evidence" value="ECO:0007669"/>
    <property type="project" value="UniProtKB-KW"/>
</dbReference>
<reference evidence="6" key="3">
    <citation type="submission" date="2025-08" db="UniProtKB">
        <authorList>
            <consortium name="Ensembl"/>
        </authorList>
    </citation>
    <scope>IDENTIFICATION</scope>
</reference>
<feature type="compositionally biased region" description="Basic residues" evidence="5">
    <location>
        <begin position="29"/>
        <end position="39"/>
    </location>
</feature>
<dbReference type="OMA" id="CNHEIGT"/>
<dbReference type="AlphaFoldDB" id="F6TVB5"/>
<dbReference type="InParanoid" id="F6TVB5"/>
<organism evidence="6 7">
    <name type="scientific">Ciona intestinalis</name>
    <name type="common">Transparent sea squirt</name>
    <name type="synonym">Ascidia intestinalis</name>
    <dbReference type="NCBI Taxonomy" id="7719"/>
    <lineage>
        <taxon>Eukaryota</taxon>
        <taxon>Metazoa</taxon>
        <taxon>Chordata</taxon>
        <taxon>Tunicata</taxon>
        <taxon>Ascidiacea</taxon>
        <taxon>Phlebobranchia</taxon>
        <taxon>Cionidae</taxon>
        <taxon>Ciona</taxon>
    </lineage>
</organism>
<dbReference type="GeneTree" id="ENSGT00390000004417"/>
<dbReference type="Pfam" id="PF08014">
    <property type="entry name" value="MATCAP"/>
    <property type="match status" value="1"/>
</dbReference>
<evidence type="ECO:0000256" key="3">
    <source>
        <dbReference type="ARBA" id="ARBA00022801"/>
    </source>
</evidence>
<keyword evidence="7" id="KW-1185">Reference proteome</keyword>
<comment type="cofactor">
    <cofactor evidence="1">
        <name>Zn(2+)</name>
        <dbReference type="ChEBI" id="CHEBI:29105"/>
    </cofactor>
</comment>
<feature type="region of interest" description="Disordered" evidence="5">
    <location>
        <begin position="10"/>
        <end position="39"/>
    </location>
</feature>
<dbReference type="PANTHER" id="PTHR31817">
    <property type="match status" value="1"/>
</dbReference>
<reference evidence="6" key="2">
    <citation type="journal article" date="2008" name="Genome Biol.">
        <title>Improved genome assembly and evidence-based global gene model set for the chordate Ciona intestinalis: new insight into intron and operon populations.</title>
        <authorList>
            <person name="Satou Y."/>
            <person name="Mineta K."/>
            <person name="Ogasawara M."/>
            <person name="Sasakura Y."/>
            <person name="Shoguchi E."/>
            <person name="Ueno K."/>
            <person name="Yamada L."/>
            <person name="Matsumoto J."/>
            <person name="Wasserscheid J."/>
            <person name="Dewar K."/>
            <person name="Wiley G.B."/>
            <person name="Macmil S.L."/>
            <person name="Roe B.A."/>
            <person name="Zeller R.W."/>
            <person name="Hastings K.E."/>
            <person name="Lemaire P."/>
            <person name="Lindquist E."/>
            <person name="Endo T."/>
            <person name="Hotta K."/>
            <person name="Inaba K."/>
        </authorList>
    </citation>
    <scope>NUCLEOTIDE SEQUENCE [LARGE SCALE GENOMIC DNA]</scope>
    <source>
        <strain evidence="6">wild type</strain>
    </source>
</reference>
<dbReference type="InterPro" id="IPR012548">
    <property type="entry name" value="MATCAP"/>
</dbReference>
<dbReference type="GO" id="GO:0006508">
    <property type="term" value="P:proteolysis"/>
    <property type="evidence" value="ECO:0007669"/>
    <property type="project" value="UniProtKB-KW"/>
</dbReference>
<accession>F6TVB5</accession>
<dbReference type="SMART" id="SM01154">
    <property type="entry name" value="DUF1704"/>
    <property type="match status" value="1"/>
</dbReference>
<keyword evidence="2" id="KW-0645">Protease</keyword>
<proteinExistence type="predicted"/>
<dbReference type="HOGENOM" id="CLU_038689_2_0_1"/>
<dbReference type="Ensembl" id="ENSCINT00000003489.3">
    <property type="protein sequence ID" value="ENSCINP00000003489.3"/>
    <property type="gene ID" value="ENSCING00000001729.3"/>
</dbReference>
<keyword evidence="3" id="KW-0378">Hydrolase</keyword>
<protein>
    <submittedName>
        <fullName evidence="6">Uncharacterized protein</fullName>
    </submittedName>
</protein>
<evidence type="ECO:0000256" key="2">
    <source>
        <dbReference type="ARBA" id="ARBA00022670"/>
    </source>
</evidence>
<dbReference type="Proteomes" id="UP000008144">
    <property type="component" value="Chromosome 3"/>
</dbReference>
<keyword evidence="4" id="KW-0482">Metalloprotease</keyword>
<evidence type="ECO:0000256" key="5">
    <source>
        <dbReference type="SAM" id="MobiDB-lite"/>
    </source>
</evidence>
<name>F6TVB5_CIOIN</name>
<evidence type="ECO:0000256" key="1">
    <source>
        <dbReference type="ARBA" id="ARBA00001947"/>
    </source>
</evidence>
<reference evidence="6" key="4">
    <citation type="submission" date="2025-09" db="UniProtKB">
        <authorList>
            <consortium name="Ensembl"/>
        </authorList>
    </citation>
    <scope>IDENTIFICATION</scope>
</reference>